<keyword evidence="9 11" id="KW-0066">ATP synthesis</keyword>
<evidence type="ECO:0000256" key="1">
    <source>
        <dbReference type="ARBA" id="ARBA00004167"/>
    </source>
</evidence>
<keyword evidence="2 11" id="KW-0813">Transport</keyword>
<keyword evidence="8 11" id="KW-0472">Membrane</keyword>
<organism evidence="14">
    <name type="scientific">Kumanoa mahlacensis</name>
    <dbReference type="NCBI Taxonomy" id="1196387"/>
    <lineage>
        <taxon>Eukaryota</taxon>
        <taxon>Rhodophyta</taxon>
        <taxon>Florideophyceae</taxon>
        <taxon>Nemaliophycidae</taxon>
        <taxon>Batrachospermales</taxon>
        <taxon>Batrachospermaceae</taxon>
        <taxon>Kumanoa</taxon>
    </lineage>
</organism>
<comment type="function">
    <text evidence="11">Component of the F(0) channel, it forms part of the peripheral stalk, linking F(1) to F(0).</text>
</comment>
<sequence length="178" mass="20306">MNSFFYALTENVHKEVHAFGLNSNFLEANVINILLLLWGLIYILKNFLGSTLLNRQQKVLTAIQESEQRLKEANTRLEEAEKQLAQTQVIISQIINDSRTTAQKVKDSILAQGKMEIEKLTTSGKNSIANAEQQIKKQIKKQIATLAIHRVTLQVKTQINNELQSKIINTNIMKLEYE</sequence>
<keyword evidence="5 11" id="KW-0375">Hydrogen ion transport</keyword>
<comment type="subcellular location">
    <subcellularLocation>
        <location evidence="1">Membrane</location>
        <topology evidence="1">Single-pass membrane protein</topology>
    </subcellularLocation>
    <subcellularLocation>
        <location evidence="11">Plastid</location>
        <location evidence="11">Chloroplast thylakoid membrane</location>
        <topology evidence="11">Single-pass membrane protein</topology>
    </subcellularLocation>
</comment>
<dbReference type="PANTHER" id="PTHR34264">
    <property type="entry name" value="ATP SYNTHASE SUBUNIT B, CHLOROPLASTIC"/>
    <property type="match status" value="1"/>
</dbReference>
<evidence type="ECO:0000256" key="2">
    <source>
        <dbReference type="ARBA" id="ARBA00022448"/>
    </source>
</evidence>
<gene>
    <name evidence="11 14" type="primary">atpF</name>
</gene>
<feature type="transmembrane region" description="Helical" evidence="11">
    <location>
        <begin position="30"/>
        <end position="48"/>
    </location>
</feature>
<evidence type="ECO:0000256" key="4">
    <source>
        <dbReference type="ARBA" id="ARBA00022692"/>
    </source>
</evidence>
<dbReference type="EMBL" id="MK641509">
    <property type="protein sequence ID" value="UEQ11911.1"/>
    <property type="molecule type" value="Genomic_DNA"/>
</dbReference>
<evidence type="ECO:0000256" key="13">
    <source>
        <dbReference type="SAM" id="Coils"/>
    </source>
</evidence>
<dbReference type="InterPro" id="IPR002146">
    <property type="entry name" value="ATP_synth_b/b'su_bac/chlpt"/>
</dbReference>
<feature type="coiled-coil region" evidence="13">
    <location>
        <begin position="56"/>
        <end position="97"/>
    </location>
</feature>
<keyword evidence="4 11" id="KW-0812">Transmembrane</keyword>
<dbReference type="AlphaFoldDB" id="A0A8K1YU66"/>
<comment type="miscellaneous">
    <text evidence="11">In plastids the F-type ATPase is also known as CF(1)CF(0).</text>
</comment>
<dbReference type="CDD" id="cd06503">
    <property type="entry name" value="ATP-synt_Fo_b"/>
    <property type="match status" value="1"/>
</dbReference>
<evidence type="ECO:0000256" key="7">
    <source>
        <dbReference type="ARBA" id="ARBA00023065"/>
    </source>
</evidence>
<dbReference type="Pfam" id="PF00430">
    <property type="entry name" value="ATP-synt_B"/>
    <property type="match status" value="1"/>
</dbReference>
<proteinExistence type="inferred from homology"/>
<geneLocation type="chloroplast" evidence="14"/>
<dbReference type="GO" id="GO:0009535">
    <property type="term" value="C:chloroplast thylakoid membrane"/>
    <property type="evidence" value="ECO:0007669"/>
    <property type="project" value="UniProtKB-SubCell"/>
</dbReference>
<protein>
    <recommendedName>
        <fullName evidence="11">ATP synthase subunit b, chloroplastic</fullName>
    </recommendedName>
    <alternativeName>
        <fullName evidence="11">ATP synthase F(0) sector subunit b</fullName>
    </alternativeName>
    <alternativeName>
        <fullName evidence="11">ATPase subunit I</fullName>
    </alternativeName>
</protein>
<dbReference type="GO" id="GO:0045259">
    <property type="term" value="C:proton-transporting ATP synthase complex"/>
    <property type="evidence" value="ECO:0007669"/>
    <property type="project" value="UniProtKB-KW"/>
</dbReference>
<keyword evidence="14" id="KW-0150">Chloroplast</keyword>
<comment type="similarity">
    <text evidence="11 12">Belongs to the ATPase B chain family.</text>
</comment>
<evidence type="ECO:0000256" key="10">
    <source>
        <dbReference type="ARBA" id="ARBA00025198"/>
    </source>
</evidence>
<evidence type="ECO:0000256" key="8">
    <source>
        <dbReference type="ARBA" id="ARBA00023136"/>
    </source>
</evidence>
<keyword evidence="13" id="KW-0175">Coiled coil</keyword>
<keyword evidence="7 11" id="KW-0406">Ion transport</keyword>
<keyword evidence="11" id="KW-0793">Thylakoid</keyword>
<comment type="function">
    <text evidence="10 11">F(1)F(0) ATP synthase produces ATP from ADP in the presence of a proton or sodium gradient. F-type ATPases consist of two structural domains, F(1) containing the extramembraneous catalytic core and F(0) containing the membrane proton channel, linked together by a central stalk and a peripheral stalk. During catalysis, ATP synthesis in the catalytic domain of F(1) is coupled via a rotary mechanism of the central stalk subunits to proton translocation.</text>
</comment>
<keyword evidence="14" id="KW-0934">Plastid</keyword>
<dbReference type="HAMAP" id="MF_01398">
    <property type="entry name" value="ATP_synth_b_bprime"/>
    <property type="match status" value="1"/>
</dbReference>
<evidence type="ECO:0000256" key="5">
    <source>
        <dbReference type="ARBA" id="ARBA00022781"/>
    </source>
</evidence>
<evidence type="ECO:0000256" key="3">
    <source>
        <dbReference type="ARBA" id="ARBA00022547"/>
    </source>
</evidence>
<evidence type="ECO:0000313" key="14">
    <source>
        <dbReference type="EMBL" id="UEQ11911.1"/>
    </source>
</evidence>
<keyword evidence="6 11" id="KW-1133">Transmembrane helix</keyword>
<evidence type="ECO:0000256" key="12">
    <source>
        <dbReference type="RuleBase" id="RU003848"/>
    </source>
</evidence>
<dbReference type="GO" id="GO:0046933">
    <property type="term" value="F:proton-transporting ATP synthase activity, rotational mechanism"/>
    <property type="evidence" value="ECO:0007669"/>
    <property type="project" value="UniProtKB-UniRule"/>
</dbReference>
<comment type="subunit">
    <text evidence="11">F-type ATPases have 2 components, F(1) - the catalytic core - and F(0) - the membrane proton channel. F(1) has five subunits: alpha(3), beta(3), gamma(1), delta(1), epsilon(1). F(0) has four main subunits: a(1), b(1), b'(1) and c(10-14). The alpha and beta chains form an alternating ring which encloses part of the gamma chain. F(1) is attached to F(0) by a central stalk formed by the gamma and epsilon chains, while a peripheral stalk is formed by the delta, b and b' chains.</text>
</comment>
<dbReference type="PANTHER" id="PTHR34264:SF3">
    <property type="entry name" value="ATP SYNTHASE SUBUNIT B, CHLOROPLASTIC"/>
    <property type="match status" value="1"/>
</dbReference>
<evidence type="ECO:0000256" key="6">
    <source>
        <dbReference type="ARBA" id="ARBA00022989"/>
    </source>
</evidence>
<evidence type="ECO:0000256" key="11">
    <source>
        <dbReference type="HAMAP-Rule" id="MF_01398"/>
    </source>
</evidence>
<name>A0A8K1YU66_9FLOR</name>
<accession>A0A8K1YU66</accession>
<evidence type="ECO:0000256" key="9">
    <source>
        <dbReference type="ARBA" id="ARBA00023310"/>
    </source>
</evidence>
<reference evidence="14" key="1">
    <citation type="submission" date="2019-03" db="EMBL/GenBank/DDBJ databases">
        <title>Phycologia Chloroplast and mitochondrial genomes of Kumanoa mahlacensis.</title>
        <authorList>
            <person name="Fang K."/>
        </authorList>
    </citation>
    <scope>NUCLEOTIDE SEQUENCE</scope>
    <source>
        <strain evidence="14">SAS-FKP1701</strain>
    </source>
</reference>
<keyword evidence="3 11" id="KW-0138">CF(0)</keyword>